<dbReference type="SUPFAM" id="SSF51735">
    <property type="entry name" value="NAD(P)-binding Rossmann-fold domains"/>
    <property type="match status" value="1"/>
</dbReference>
<dbReference type="OrthoDB" id="286404at2"/>
<reference evidence="4 5" key="1">
    <citation type="submission" date="2018-11" db="EMBL/GenBank/DDBJ databases">
        <title>Pseudaminobacter arsenicus sp. nov., an arsenic-resistant bacterium isolated from arsenic-rich aquifers.</title>
        <authorList>
            <person name="Mu Y."/>
        </authorList>
    </citation>
    <scope>NUCLEOTIDE SEQUENCE [LARGE SCALE GENOMIC DNA]</scope>
    <source>
        <strain evidence="4 5">CB3</strain>
    </source>
</reference>
<protein>
    <submittedName>
        <fullName evidence="4">SDR family oxidoreductase</fullName>
    </submittedName>
</protein>
<dbReference type="InterPro" id="IPR020904">
    <property type="entry name" value="Sc_DH/Rdtase_CS"/>
</dbReference>
<dbReference type="PANTHER" id="PTHR43477:SF1">
    <property type="entry name" value="DIHYDROANTICAPSIN 7-DEHYDROGENASE"/>
    <property type="match status" value="1"/>
</dbReference>
<dbReference type="PRINTS" id="PR00081">
    <property type="entry name" value="GDHRDH"/>
</dbReference>
<evidence type="ECO:0000256" key="2">
    <source>
        <dbReference type="ARBA" id="ARBA00023002"/>
    </source>
</evidence>
<dbReference type="InterPro" id="IPR051122">
    <property type="entry name" value="SDR_DHRS6-like"/>
</dbReference>
<organism evidence="4 5">
    <name type="scientific">Borborobacter arsenicus</name>
    <dbReference type="NCBI Taxonomy" id="1851146"/>
    <lineage>
        <taxon>Bacteria</taxon>
        <taxon>Pseudomonadati</taxon>
        <taxon>Pseudomonadota</taxon>
        <taxon>Alphaproteobacteria</taxon>
        <taxon>Hyphomicrobiales</taxon>
        <taxon>Phyllobacteriaceae</taxon>
        <taxon>Borborobacter</taxon>
    </lineage>
</organism>
<proteinExistence type="inferred from homology"/>
<comment type="similarity">
    <text evidence="1">Belongs to the short-chain dehydrogenases/reductases (SDR) family.</text>
</comment>
<keyword evidence="5" id="KW-1185">Reference proteome</keyword>
<dbReference type="Pfam" id="PF13561">
    <property type="entry name" value="adh_short_C2"/>
    <property type="match status" value="1"/>
</dbReference>
<dbReference type="Proteomes" id="UP000281647">
    <property type="component" value="Unassembled WGS sequence"/>
</dbReference>
<dbReference type="SMART" id="SM00822">
    <property type="entry name" value="PKS_KR"/>
    <property type="match status" value="1"/>
</dbReference>
<dbReference type="GO" id="GO:0016491">
    <property type="term" value="F:oxidoreductase activity"/>
    <property type="evidence" value="ECO:0007669"/>
    <property type="project" value="UniProtKB-KW"/>
</dbReference>
<feature type="domain" description="Ketoreductase" evidence="3">
    <location>
        <begin position="6"/>
        <end position="185"/>
    </location>
</feature>
<evidence type="ECO:0000313" key="5">
    <source>
        <dbReference type="Proteomes" id="UP000281647"/>
    </source>
</evidence>
<dbReference type="Gene3D" id="3.40.50.720">
    <property type="entry name" value="NAD(P)-binding Rossmann-like Domain"/>
    <property type="match status" value="1"/>
</dbReference>
<gene>
    <name evidence="4" type="ORF">EET67_01095</name>
</gene>
<evidence type="ECO:0000256" key="1">
    <source>
        <dbReference type="ARBA" id="ARBA00006484"/>
    </source>
</evidence>
<evidence type="ECO:0000259" key="3">
    <source>
        <dbReference type="SMART" id="SM00822"/>
    </source>
</evidence>
<dbReference type="InterPro" id="IPR057326">
    <property type="entry name" value="KR_dom"/>
</dbReference>
<dbReference type="PANTHER" id="PTHR43477">
    <property type="entry name" value="DIHYDROANTICAPSIN 7-DEHYDROGENASE"/>
    <property type="match status" value="1"/>
</dbReference>
<dbReference type="PROSITE" id="PS00061">
    <property type="entry name" value="ADH_SHORT"/>
    <property type="match status" value="1"/>
</dbReference>
<dbReference type="AlphaFoldDB" id="A0A432VBI6"/>
<dbReference type="FunFam" id="3.40.50.720:FF:000084">
    <property type="entry name" value="Short-chain dehydrogenase reductase"/>
    <property type="match status" value="1"/>
</dbReference>
<accession>A0A432VBI6</accession>
<dbReference type="PRINTS" id="PR00080">
    <property type="entry name" value="SDRFAMILY"/>
</dbReference>
<dbReference type="CDD" id="cd05233">
    <property type="entry name" value="SDR_c"/>
    <property type="match status" value="1"/>
</dbReference>
<dbReference type="InterPro" id="IPR002347">
    <property type="entry name" value="SDR_fam"/>
</dbReference>
<name>A0A432VBI6_9HYPH</name>
<dbReference type="EMBL" id="RKST01000001">
    <property type="protein sequence ID" value="RUM99530.1"/>
    <property type="molecule type" value="Genomic_DNA"/>
</dbReference>
<dbReference type="InterPro" id="IPR036291">
    <property type="entry name" value="NAD(P)-bd_dom_sf"/>
</dbReference>
<comment type="caution">
    <text evidence="4">The sequence shown here is derived from an EMBL/GenBank/DDBJ whole genome shotgun (WGS) entry which is preliminary data.</text>
</comment>
<evidence type="ECO:0000313" key="4">
    <source>
        <dbReference type="EMBL" id="RUM99530.1"/>
    </source>
</evidence>
<sequence length="249" mass="26143">MRLEGRKILVTGAASGIGAAIGALFHREGARLALLDRDEPALTTVAAGLPGTQPLACDVADGDQVEAVVKDAAARLGGLDGIVNVAGIDLFKKFDEMSTGEWERVLAVNLTGPMVVCRAALPFLKQSPESAIVNIASGAALRPLVNRTAYCASKAGLAMFSKALALEFAQDGIRVNVVCPGVIDTPLLRDWYDKTGDPDAARSEARNRPAMARLGEAEDIAYAALHLTSTESRYTTGSTLVVDGGRAFY</sequence>
<keyword evidence="2" id="KW-0560">Oxidoreductase</keyword>
<dbReference type="RefSeq" id="WP_128625770.1">
    <property type="nucleotide sequence ID" value="NZ_RKST01000001.1"/>
</dbReference>